<gene>
    <name evidence="2" type="ORF">FHU37_002747</name>
</gene>
<accession>A0A852ZYL0</accession>
<evidence type="ECO:0000313" key="3">
    <source>
        <dbReference type="Proteomes" id="UP000567795"/>
    </source>
</evidence>
<sequence>MDSKGPQPPAVGTLVYDADAKRQGVVMDHLDGRTFLRPVGGGTEWEADPRSLQSPMSAADSGDWRERLRARVAQANRESRWGI</sequence>
<proteinExistence type="predicted"/>
<name>A0A852ZYL0_9ACTN</name>
<dbReference type="EMBL" id="JACBZD010000001">
    <property type="protein sequence ID" value="NYI05804.1"/>
    <property type="molecule type" value="Genomic_DNA"/>
</dbReference>
<dbReference type="Proteomes" id="UP000567795">
    <property type="component" value="Unassembled WGS sequence"/>
</dbReference>
<keyword evidence="3" id="KW-1185">Reference proteome</keyword>
<evidence type="ECO:0000313" key="2">
    <source>
        <dbReference type="EMBL" id="NYI05804.1"/>
    </source>
</evidence>
<feature type="region of interest" description="Disordered" evidence="1">
    <location>
        <begin position="39"/>
        <end position="64"/>
    </location>
</feature>
<evidence type="ECO:0000256" key="1">
    <source>
        <dbReference type="SAM" id="MobiDB-lite"/>
    </source>
</evidence>
<reference evidence="2 3" key="1">
    <citation type="submission" date="2020-07" db="EMBL/GenBank/DDBJ databases">
        <title>Sequencing the genomes of 1000 actinobacteria strains.</title>
        <authorList>
            <person name="Klenk H.-P."/>
        </authorList>
    </citation>
    <scope>NUCLEOTIDE SEQUENCE [LARGE SCALE GENOMIC DNA]</scope>
    <source>
        <strain evidence="2 3">DSM 42178</strain>
    </source>
</reference>
<dbReference type="AlphaFoldDB" id="A0A852ZYL0"/>
<organism evidence="2 3">
    <name type="scientific">Allostreptomyces psammosilenae</name>
    <dbReference type="NCBI Taxonomy" id="1892865"/>
    <lineage>
        <taxon>Bacteria</taxon>
        <taxon>Bacillati</taxon>
        <taxon>Actinomycetota</taxon>
        <taxon>Actinomycetes</taxon>
        <taxon>Kitasatosporales</taxon>
        <taxon>Streptomycetaceae</taxon>
        <taxon>Allostreptomyces</taxon>
    </lineage>
</organism>
<protein>
    <submittedName>
        <fullName evidence="2">Uncharacterized protein</fullName>
    </submittedName>
</protein>
<comment type="caution">
    <text evidence="2">The sequence shown here is derived from an EMBL/GenBank/DDBJ whole genome shotgun (WGS) entry which is preliminary data.</text>
</comment>